<keyword evidence="3" id="KW-1185">Reference proteome</keyword>
<dbReference type="RefSeq" id="WP_084338156.1">
    <property type="nucleotide sequence ID" value="NZ_FNFD01000024.1"/>
</dbReference>
<dbReference type="InterPro" id="IPR003497">
    <property type="entry name" value="BRO_N_domain"/>
</dbReference>
<name>A0A1G9L9W9_9PSED</name>
<dbReference type="AlphaFoldDB" id="A0A1G9L9W9"/>
<gene>
    <name evidence="2" type="ORF">SAMN05216186_12458</name>
</gene>
<dbReference type="PANTHER" id="PTHR36180">
    <property type="entry name" value="DNA-BINDING PROTEIN-RELATED-RELATED"/>
    <property type="match status" value="1"/>
</dbReference>
<reference evidence="2 3" key="1">
    <citation type="submission" date="2016-10" db="EMBL/GenBank/DDBJ databases">
        <authorList>
            <person name="de Groot N.N."/>
        </authorList>
    </citation>
    <scope>NUCLEOTIDE SEQUENCE [LARGE SCALE GENOMIC DNA]</scope>
    <source>
        <strain evidence="2 3">JCM 21544</strain>
    </source>
</reference>
<evidence type="ECO:0000313" key="3">
    <source>
        <dbReference type="Proteomes" id="UP000198706"/>
    </source>
</evidence>
<dbReference type="PROSITE" id="PS51750">
    <property type="entry name" value="BRO_N"/>
    <property type="match status" value="1"/>
</dbReference>
<organism evidence="2 3">
    <name type="scientific">Pseudomonas indica</name>
    <dbReference type="NCBI Taxonomy" id="137658"/>
    <lineage>
        <taxon>Bacteria</taxon>
        <taxon>Pseudomonadati</taxon>
        <taxon>Pseudomonadota</taxon>
        <taxon>Gammaproteobacteria</taxon>
        <taxon>Pseudomonadales</taxon>
        <taxon>Pseudomonadaceae</taxon>
        <taxon>Pseudomonas</taxon>
    </lineage>
</organism>
<protein>
    <submittedName>
        <fullName evidence="2">Prophage antirepressor</fullName>
    </submittedName>
</protein>
<dbReference type="Proteomes" id="UP000198706">
    <property type="component" value="Unassembled WGS sequence"/>
</dbReference>
<sequence length="167" mass="19672">MDAVFTPTHFLRHNRPLRAVLIDDQPWFVARDLALLIGHKLEDRIVHRLDADQTRSVALVYAAGEPQPTLMISESGLYAALIYYRHPENRSLRRWITGEVVPALRGEPEKPEPRRSLLLWERQEVTLLHWQDCLWVRFSDMPFLLESGYPRAKMRRPRLLGLWARRS</sequence>
<dbReference type="SMART" id="SM01040">
    <property type="entry name" value="Bro-N"/>
    <property type="match status" value="1"/>
</dbReference>
<proteinExistence type="predicted"/>
<dbReference type="Pfam" id="PF02498">
    <property type="entry name" value="Bro-N"/>
    <property type="match status" value="1"/>
</dbReference>
<feature type="domain" description="Bro-N" evidence="1">
    <location>
        <begin position="1"/>
        <end position="108"/>
    </location>
</feature>
<evidence type="ECO:0000259" key="1">
    <source>
        <dbReference type="PROSITE" id="PS51750"/>
    </source>
</evidence>
<accession>A0A1G9L9W9</accession>
<dbReference type="PANTHER" id="PTHR36180:SF2">
    <property type="entry name" value="BRO FAMILY PROTEIN"/>
    <property type="match status" value="1"/>
</dbReference>
<dbReference type="EMBL" id="FNFD01000024">
    <property type="protein sequence ID" value="SDL58779.1"/>
    <property type="molecule type" value="Genomic_DNA"/>
</dbReference>
<dbReference type="STRING" id="137658.SAMN05216186_12458"/>
<evidence type="ECO:0000313" key="2">
    <source>
        <dbReference type="EMBL" id="SDL58779.1"/>
    </source>
</evidence>